<reference evidence="2" key="1">
    <citation type="submission" date="2018-06" db="EMBL/GenBank/DDBJ databases">
        <authorList>
            <person name="Zhirakovskaya E."/>
        </authorList>
    </citation>
    <scope>NUCLEOTIDE SEQUENCE</scope>
</reference>
<sequence length="362" mass="41783">MQADFHWQLITERPRQALIDEWQQLSENNPDSCSSSFPIFSINSEIFLKGRKIFYAFAYKNEKMVCVIPFFIKSKIVNHLKINILQTINHDHIDTYVIAGQNLWDINELIQSFLSFLQYNLKGWDYFHAHNLICEARVSQYNQIPLYDKKLAYFEVSNNTSAAGIISKKLLKNVTRLQNKIASNKGPLNLRCSVDEADFKSDLKVFIELEGSGWKSREKTSINCNSDVEDFYKQTWAAFSAQGKSQIYILYAGDVPIAGSLSFRHGRKVFLHKIAYLDSLSRYGAGSVLVKLIIESALTQAGVDIICFNTYSDWVQRWHPLIYRLNSIEYFNNTPKGLLLNMAFGLYRSASRLYKYLQQKPV</sequence>
<dbReference type="SUPFAM" id="SSF55729">
    <property type="entry name" value="Acyl-CoA N-acyltransferases (Nat)"/>
    <property type="match status" value="1"/>
</dbReference>
<gene>
    <name evidence="2" type="ORF">MNBD_GAMMA09-217</name>
</gene>
<feature type="domain" description="BioF2-like acetyltransferase" evidence="1">
    <location>
        <begin position="169"/>
        <end position="308"/>
    </location>
</feature>
<organism evidence="2">
    <name type="scientific">hydrothermal vent metagenome</name>
    <dbReference type="NCBI Taxonomy" id="652676"/>
    <lineage>
        <taxon>unclassified sequences</taxon>
        <taxon>metagenomes</taxon>
        <taxon>ecological metagenomes</taxon>
    </lineage>
</organism>
<accession>A0A3B0XMF6</accession>
<dbReference type="Gene3D" id="3.40.630.30">
    <property type="match status" value="1"/>
</dbReference>
<evidence type="ECO:0000313" key="2">
    <source>
        <dbReference type="EMBL" id="VAW65910.1"/>
    </source>
</evidence>
<dbReference type="InterPro" id="IPR016181">
    <property type="entry name" value="Acyl_CoA_acyltransferase"/>
</dbReference>
<evidence type="ECO:0000259" key="1">
    <source>
        <dbReference type="Pfam" id="PF13480"/>
    </source>
</evidence>
<name>A0A3B0XMF6_9ZZZZ</name>
<dbReference type="AlphaFoldDB" id="A0A3B0XMF6"/>
<dbReference type="EMBL" id="UOFI01000071">
    <property type="protein sequence ID" value="VAW65910.1"/>
    <property type="molecule type" value="Genomic_DNA"/>
</dbReference>
<dbReference type="InterPro" id="IPR038740">
    <property type="entry name" value="BioF2-like_GNAT_dom"/>
</dbReference>
<protein>
    <recommendedName>
        <fullName evidence="1">BioF2-like acetyltransferase domain-containing protein</fullName>
    </recommendedName>
</protein>
<proteinExistence type="predicted"/>
<dbReference type="Pfam" id="PF13480">
    <property type="entry name" value="Acetyltransf_6"/>
    <property type="match status" value="1"/>
</dbReference>